<evidence type="ECO:0000313" key="2">
    <source>
        <dbReference type="EMBL" id="KAK1756394.1"/>
    </source>
</evidence>
<dbReference type="Gene3D" id="1.10.357.40">
    <property type="entry name" value="YbiA-like"/>
    <property type="match status" value="1"/>
</dbReference>
<organism evidence="2 3">
    <name type="scientific">Echria macrotheca</name>
    <dbReference type="NCBI Taxonomy" id="438768"/>
    <lineage>
        <taxon>Eukaryota</taxon>
        <taxon>Fungi</taxon>
        <taxon>Dikarya</taxon>
        <taxon>Ascomycota</taxon>
        <taxon>Pezizomycotina</taxon>
        <taxon>Sordariomycetes</taxon>
        <taxon>Sordariomycetidae</taxon>
        <taxon>Sordariales</taxon>
        <taxon>Schizotheciaceae</taxon>
        <taxon>Echria</taxon>
    </lineage>
</organism>
<proteinExistence type="predicted"/>
<dbReference type="SUPFAM" id="SSF143990">
    <property type="entry name" value="YbiA-like"/>
    <property type="match status" value="1"/>
</dbReference>
<dbReference type="InterPro" id="IPR012816">
    <property type="entry name" value="NADAR"/>
</dbReference>
<protein>
    <recommendedName>
        <fullName evidence="1">NADAR domain-containing protein</fullName>
    </recommendedName>
</protein>
<dbReference type="CDD" id="cd15457">
    <property type="entry name" value="NADAR"/>
    <property type="match status" value="1"/>
</dbReference>
<dbReference type="NCBIfam" id="TIGR02464">
    <property type="entry name" value="ribofla_fusion"/>
    <property type="match status" value="1"/>
</dbReference>
<dbReference type="Proteomes" id="UP001239445">
    <property type="component" value="Unassembled WGS sequence"/>
</dbReference>
<dbReference type="AlphaFoldDB" id="A0AAJ0BFQ7"/>
<dbReference type="InterPro" id="IPR037238">
    <property type="entry name" value="YbiA-like_sf"/>
</dbReference>
<evidence type="ECO:0000313" key="3">
    <source>
        <dbReference type="Proteomes" id="UP001239445"/>
    </source>
</evidence>
<reference evidence="2" key="1">
    <citation type="submission" date="2023-06" db="EMBL/GenBank/DDBJ databases">
        <title>Genome-scale phylogeny and comparative genomics of the fungal order Sordariales.</title>
        <authorList>
            <consortium name="Lawrence Berkeley National Laboratory"/>
            <person name="Hensen N."/>
            <person name="Bonometti L."/>
            <person name="Westerberg I."/>
            <person name="Brannstrom I.O."/>
            <person name="Guillou S."/>
            <person name="Cros-Aarteil S."/>
            <person name="Calhoun S."/>
            <person name="Haridas S."/>
            <person name="Kuo A."/>
            <person name="Mondo S."/>
            <person name="Pangilinan J."/>
            <person name="Riley R."/>
            <person name="Labutti K."/>
            <person name="Andreopoulos B."/>
            <person name="Lipzen A."/>
            <person name="Chen C."/>
            <person name="Yanf M."/>
            <person name="Daum C."/>
            <person name="Ng V."/>
            <person name="Clum A."/>
            <person name="Steindorff A."/>
            <person name="Ohm R."/>
            <person name="Martin F."/>
            <person name="Silar P."/>
            <person name="Natvig D."/>
            <person name="Lalanne C."/>
            <person name="Gautier V."/>
            <person name="Ament-Velasquez S.L."/>
            <person name="Kruys A."/>
            <person name="Hutchinson M.I."/>
            <person name="Powell A.J."/>
            <person name="Barry K."/>
            <person name="Miller A.N."/>
            <person name="Grigoriev I.V."/>
            <person name="Debuchy R."/>
            <person name="Gladieux P."/>
            <person name="Thoren M.H."/>
            <person name="Johannesson H."/>
        </authorList>
    </citation>
    <scope>NUCLEOTIDE SEQUENCE</scope>
    <source>
        <strain evidence="2">PSN4</strain>
    </source>
</reference>
<dbReference type="EMBL" id="MU839832">
    <property type="protein sequence ID" value="KAK1756394.1"/>
    <property type="molecule type" value="Genomic_DNA"/>
</dbReference>
<gene>
    <name evidence="2" type="ORF">QBC47DRAFT_379862</name>
</gene>
<feature type="domain" description="NADAR" evidence="1">
    <location>
        <begin position="25"/>
        <end position="202"/>
    </location>
</feature>
<comment type="caution">
    <text evidence="2">The sequence shown here is derived from an EMBL/GenBank/DDBJ whole genome shotgun (WGS) entry which is preliminary data.</text>
</comment>
<evidence type="ECO:0000259" key="1">
    <source>
        <dbReference type="Pfam" id="PF08719"/>
    </source>
</evidence>
<sequence length="215" mass="25118">MSGHPPQSSKYRTDPEPLFFHLCFDKHGEFCHSFPSSFTVSVGDINHLLVLDGQPPPHRESLCQSLYRLEFHSVEQFMRYCEARMFTYIERQRQVMQVMKVMQSTDGKTNKLDKKMADFYAEHWSSKSLEEVAVVGNMAKFGQNPELKRKLLGTRDRMLVQTSSTDHVWGIGFKEKDAMQNQVHWGENKVGKALMFVRKRLREQEEEDVRVACHM</sequence>
<accession>A0AAJ0BFQ7</accession>
<name>A0AAJ0BFQ7_9PEZI</name>
<dbReference type="Pfam" id="PF08719">
    <property type="entry name" value="NADAR"/>
    <property type="match status" value="1"/>
</dbReference>
<keyword evidence="3" id="KW-1185">Reference proteome</keyword>